<dbReference type="Gene3D" id="3.40.50.300">
    <property type="entry name" value="P-loop containing nucleotide triphosphate hydrolases"/>
    <property type="match status" value="1"/>
</dbReference>
<dbReference type="InterPro" id="IPR027417">
    <property type="entry name" value="P-loop_NTPase"/>
</dbReference>
<dbReference type="Pfam" id="PF13189">
    <property type="entry name" value="Cytidylate_kin2"/>
    <property type="match status" value="1"/>
</dbReference>
<name>A0A382BI52_9ZZZZ</name>
<accession>A0A382BI52</accession>
<dbReference type="EMBL" id="UINC01029930">
    <property type="protein sequence ID" value="SVB13496.1"/>
    <property type="molecule type" value="Genomic_DNA"/>
</dbReference>
<evidence type="ECO:0000313" key="1">
    <source>
        <dbReference type="EMBL" id="SVB13496.1"/>
    </source>
</evidence>
<dbReference type="AlphaFoldDB" id="A0A382BI52"/>
<organism evidence="1">
    <name type="scientific">marine metagenome</name>
    <dbReference type="NCBI Taxonomy" id="408172"/>
    <lineage>
        <taxon>unclassified sequences</taxon>
        <taxon>metagenomes</taxon>
        <taxon>ecological metagenomes</taxon>
    </lineage>
</organism>
<gene>
    <name evidence="1" type="ORF">METZ01_LOCUS166350</name>
</gene>
<sequence>MSVITIEGRLGAGGPDLGRIVAKELGLDFIDRLMLADIAKRVGSTMNALSDQERRVPTLANRFAQSIQRMLHRSAVAGMGGDPYFGPGIEHLLARPYTDMEEPPHTSAEEIDEQHFIDTASEVIKDLAEIGNVVLLGRGGAAILHDSISVLRVGVIAKLEDRAARVQQQMRLKSVEEAKLTIEHADLAQHRYFERAFESSPIDPF</sequence>
<reference evidence="1" key="1">
    <citation type="submission" date="2018-05" db="EMBL/GenBank/DDBJ databases">
        <authorList>
            <person name="Lanie J.A."/>
            <person name="Ng W.-L."/>
            <person name="Kazmierczak K.M."/>
            <person name="Andrzejewski T.M."/>
            <person name="Davidsen T.M."/>
            <person name="Wayne K.J."/>
            <person name="Tettelin H."/>
            <person name="Glass J.I."/>
            <person name="Rusch D."/>
            <person name="Podicherti R."/>
            <person name="Tsui H.-C.T."/>
            <person name="Winkler M.E."/>
        </authorList>
    </citation>
    <scope>NUCLEOTIDE SEQUENCE</scope>
</reference>
<feature type="non-terminal residue" evidence="1">
    <location>
        <position position="205"/>
    </location>
</feature>
<protein>
    <recommendedName>
        <fullName evidence="2">Cytidylate kinase-like family protein</fullName>
    </recommendedName>
</protein>
<evidence type="ECO:0008006" key="2">
    <source>
        <dbReference type="Google" id="ProtNLM"/>
    </source>
</evidence>
<proteinExistence type="predicted"/>